<accession>A0A9E8A241</accession>
<evidence type="ECO:0000313" key="2">
    <source>
        <dbReference type="EMBL" id="UZF90121.1"/>
    </source>
</evidence>
<feature type="region of interest" description="Disordered" evidence="1">
    <location>
        <begin position="1"/>
        <end position="25"/>
    </location>
</feature>
<sequence>MRPEPSASDAGADTLRKGGTRGDRDLLHQVGSQVEGLIIALPRAHGAKAAVRAAPKNHAAELDFVRDVDVEAGNRIRSRLGDWPEFWDMHVISLSHRDYWCL</sequence>
<feature type="compositionally biased region" description="Basic and acidic residues" evidence="1">
    <location>
        <begin position="14"/>
        <end position="25"/>
    </location>
</feature>
<name>A0A9E8A241_9HYPH</name>
<dbReference type="AlphaFoldDB" id="A0A9E8A241"/>
<protein>
    <submittedName>
        <fullName evidence="2">Uncharacterized protein</fullName>
    </submittedName>
</protein>
<keyword evidence="2" id="KW-0614">Plasmid</keyword>
<evidence type="ECO:0000256" key="1">
    <source>
        <dbReference type="SAM" id="MobiDB-lite"/>
    </source>
</evidence>
<geneLocation type="plasmid" evidence="2">
    <name>pNBC436</name>
</geneLocation>
<reference evidence="2" key="1">
    <citation type="submission" date="2022-08" db="EMBL/GenBank/DDBJ databases">
        <title>Complete Genome Sequences of 2 Bosea sp. soil isolates.</title>
        <authorList>
            <person name="Alvarez Arevalo M."/>
            <person name="Sterndorff E.B."/>
            <person name="Faurdal D."/>
            <person name="Joergensen T.S."/>
            <person name="Weber T."/>
        </authorList>
    </citation>
    <scope>NUCLEOTIDE SEQUENCE</scope>
    <source>
        <strain evidence="2">NBC_00436</strain>
        <plasmid evidence="2">pNBC436</plasmid>
    </source>
</reference>
<proteinExistence type="predicted"/>
<gene>
    <name evidence="2" type="ORF">NWE54_26585</name>
</gene>
<dbReference type="EMBL" id="CP102775">
    <property type="protein sequence ID" value="UZF90121.1"/>
    <property type="molecule type" value="Genomic_DNA"/>
</dbReference>
<organism evidence="2">
    <name type="scientific">Bosea sp. NBC_00436</name>
    <dbReference type="NCBI Taxonomy" id="2969620"/>
    <lineage>
        <taxon>Bacteria</taxon>
        <taxon>Pseudomonadati</taxon>
        <taxon>Pseudomonadota</taxon>
        <taxon>Alphaproteobacteria</taxon>
        <taxon>Hyphomicrobiales</taxon>
        <taxon>Boseaceae</taxon>
        <taxon>Bosea</taxon>
    </lineage>
</organism>